<dbReference type="AlphaFoldDB" id="A0A1M6QPB9"/>
<evidence type="ECO:0000256" key="1">
    <source>
        <dbReference type="SAM" id="Phobius"/>
    </source>
</evidence>
<keyword evidence="3" id="KW-1185">Reference proteome</keyword>
<reference evidence="2 3" key="1">
    <citation type="submission" date="2016-11" db="EMBL/GenBank/DDBJ databases">
        <authorList>
            <person name="Jaros S."/>
            <person name="Januszkiewicz K."/>
            <person name="Wedrychowicz H."/>
        </authorList>
    </citation>
    <scope>NUCLEOTIDE SEQUENCE [LARGE SCALE GENOMIC DNA]</scope>
    <source>
        <strain evidence="2 3">DSM 18772</strain>
    </source>
</reference>
<evidence type="ECO:0000313" key="2">
    <source>
        <dbReference type="EMBL" id="SHK21988.1"/>
    </source>
</evidence>
<gene>
    <name evidence="2" type="ORF">SAMN02745181_3460</name>
</gene>
<accession>A0A1M6QPB9</accession>
<protein>
    <submittedName>
        <fullName evidence="2">Uncharacterized protein</fullName>
    </submittedName>
</protein>
<evidence type="ECO:0000313" key="3">
    <source>
        <dbReference type="Proteomes" id="UP000184510"/>
    </source>
</evidence>
<keyword evidence="1" id="KW-0472">Membrane</keyword>
<proteinExistence type="predicted"/>
<feature type="transmembrane region" description="Helical" evidence="1">
    <location>
        <begin position="26"/>
        <end position="47"/>
    </location>
</feature>
<dbReference type="Proteomes" id="UP000184510">
    <property type="component" value="Unassembled WGS sequence"/>
</dbReference>
<keyword evidence="1" id="KW-1133">Transmembrane helix</keyword>
<keyword evidence="1" id="KW-0812">Transmembrane</keyword>
<sequence length="52" mass="5589">MIRGTFILSILLTSYTGKQSKLALPYPLGILAPIFTIVVCTFSVPLLSSCSL</sequence>
<dbReference type="STRING" id="1123071.SAMN02745181_3460"/>
<dbReference type="InParanoid" id="A0A1M6QPB9"/>
<name>A0A1M6QPB9_9BACT</name>
<organism evidence="2 3">
    <name type="scientific">Rubritalea squalenifaciens DSM 18772</name>
    <dbReference type="NCBI Taxonomy" id="1123071"/>
    <lineage>
        <taxon>Bacteria</taxon>
        <taxon>Pseudomonadati</taxon>
        <taxon>Verrucomicrobiota</taxon>
        <taxon>Verrucomicrobiia</taxon>
        <taxon>Verrucomicrobiales</taxon>
        <taxon>Rubritaleaceae</taxon>
        <taxon>Rubritalea</taxon>
    </lineage>
</organism>
<dbReference type="EMBL" id="FQYR01000006">
    <property type="protein sequence ID" value="SHK21988.1"/>
    <property type="molecule type" value="Genomic_DNA"/>
</dbReference>